<dbReference type="InterPro" id="IPR037231">
    <property type="entry name" value="NAP-like_sf"/>
</dbReference>
<evidence type="ECO:0000313" key="5">
    <source>
        <dbReference type="Proteomes" id="UP000298030"/>
    </source>
</evidence>
<feature type="region of interest" description="Disordered" evidence="3">
    <location>
        <begin position="1"/>
        <end position="32"/>
    </location>
</feature>
<feature type="compositionally biased region" description="Low complexity" evidence="3">
    <location>
        <begin position="340"/>
        <end position="355"/>
    </location>
</feature>
<name>A0A4Y7SKK3_COPMI</name>
<dbReference type="GO" id="GO:0005634">
    <property type="term" value="C:nucleus"/>
    <property type="evidence" value="ECO:0007669"/>
    <property type="project" value="InterPro"/>
</dbReference>
<dbReference type="Gene3D" id="1.20.5.1500">
    <property type="match status" value="1"/>
</dbReference>
<gene>
    <name evidence="4" type="ORF">FA13DRAFT_1798966</name>
</gene>
<feature type="compositionally biased region" description="Acidic residues" evidence="3">
    <location>
        <begin position="309"/>
        <end position="339"/>
    </location>
</feature>
<dbReference type="OrthoDB" id="27325at2759"/>
<comment type="caution">
    <text evidence="4">The sequence shown here is derived from an EMBL/GenBank/DDBJ whole genome shotgun (WGS) entry which is preliminary data.</text>
</comment>
<dbReference type="Pfam" id="PF00956">
    <property type="entry name" value="NAP"/>
    <property type="match status" value="2"/>
</dbReference>
<dbReference type="GO" id="GO:0006334">
    <property type="term" value="P:nucleosome assembly"/>
    <property type="evidence" value="ECO:0007669"/>
    <property type="project" value="InterPro"/>
</dbReference>
<evidence type="ECO:0000256" key="2">
    <source>
        <dbReference type="RuleBase" id="RU003876"/>
    </source>
</evidence>
<evidence type="ECO:0000256" key="1">
    <source>
        <dbReference type="ARBA" id="ARBA00009947"/>
    </source>
</evidence>
<protein>
    <submittedName>
        <fullName evidence="4">NAP-domain-containing protein</fullName>
    </submittedName>
</protein>
<reference evidence="4 5" key="1">
    <citation type="journal article" date="2019" name="Nat. Ecol. Evol.">
        <title>Megaphylogeny resolves global patterns of mushroom evolution.</title>
        <authorList>
            <person name="Varga T."/>
            <person name="Krizsan K."/>
            <person name="Foldi C."/>
            <person name="Dima B."/>
            <person name="Sanchez-Garcia M."/>
            <person name="Sanchez-Ramirez S."/>
            <person name="Szollosi G.J."/>
            <person name="Szarkandi J.G."/>
            <person name="Papp V."/>
            <person name="Albert L."/>
            <person name="Andreopoulos W."/>
            <person name="Angelini C."/>
            <person name="Antonin V."/>
            <person name="Barry K.W."/>
            <person name="Bougher N.L."/>
            <person name="Buchanan P."/>
            <person name="Buyck B."/>
            <person name="Bense V."/>
            <person name="Catcheside P."/>
            <person name="Chovatia M."/>
            <person name="Cooper J."/>
            <person name="Damon W."/>
            <person name="Desjardin D."/>
            <person name="Finy P."/>
            <person name="Geml J."/>
            <person name="Haridas S."/>
            <person name="Hughes K."/>
            <person name="Justo A."/>
            <person name="Karasinski D."/>
            <person name="Kautmanova I."/>
            <person name="Kiss B."/>
            <person name="Kocsube S."/>
            <person name="Kotiranta H."/>
            <person name="LaButti K.M."/>
            <person name="Lechner B.E."/>
            <person name="Liimatainen K."/>
            <person name="Lipzen A."/>
            <person name="Lukacs Z."/>
            <person name="Mihaltcheva S."/>
            <person name="Morgado L.N."/>
            <person name="Niskanen T."/>
            <person name="Noordeloos M.E."/>
            <person name="Ohm R.A."/>
            <person name="Ortiz-Santana B."/>
            <person name="Ovrebo C."/>
            <person name="Racz N."/>
            <person name="Riley R."/>
            <person name="Savchenko A."/>
            <person name="Shiryaev A."/>
            <person name="Soop K."/>
            <person name="Spirin V."/>
            <person name="Szebenyi C."/>
            <person name="Tomsovsky M."/>
            <person name="Tulloss R.E."/>
            <person name="Uehling J."/>
            <person name="Grigoriev I.V."/>
            <person name="Vagvolgyi C."/>
            <person name="Papp T."/>
            <person name="Martin F.M."/>
            <person name="Miettinen O."/>
            <person name="Hibbett D.S."/>
            <person name="Nagy L.G."/>
        </authorList>
    </citation>
    <scope>NUCLEOTIDE SEQUENCE [LARGE SCALE GENOMIC DNA]</scope>
    <source>
        <strain evidence="4 5">FP101781</strain>
    </source>
</reference>
<accession>A0A4Y7SKK3</accession>
<feature type="region of interest" description="Disordered" evidence="3">
    <location>
        <begin position="306"/>
        <end position="365"/>
    </location>
</feature>
<dbReference type="EMBL" id="QPFP01000092">
    <property type="protein sequence ID" value="TEB22427.1"/>
    <property type="molecule type" value="Genomic_DNA"/>
</dbReference>
<proteinExistence type="inferred from homology"/>
<dbReference type="InterPro" id="IPR002164">
    <property type="entry name" value="NAP_family"/>
</dbReference>
<sequence length="365" mass="41427">MSTLPLNQAPISLGLSRPTVPDISEDNEDDGEVNEEDLNAMKAHLLPLVQGRLAGLVGKSSGYIENLPVDVKLNVEGLVGIQTKQNELQNQYKLECLELEKKYLGLAQPLYERRQAIISGSKPATKEEIELGEQAELKDDEEYEALPKDIEYLDDTNGTEETKGKPGFKINFFFGPNDFFENEVLGKTYVYRTEVSFTGDFLYDRAIGTEIKWKEDKDLTTEFEIKKQRNKTTNRTRLVRKAKPADSFFNFFNPPAAPTEEQIEAGDYEDEELEEIEDKLEMDYQIGEDLKEKVIPHAVDYFTGKALEYEFDEEEEDFDLEDEDEDGDEDDEDEDDSESDAPAPRRGKKAAAGGAQVNPEDCKQQ</sequence>
<feature type="compositionally biased region" description="Acidic residues" evidence="3">
    <location>
        <begin position="23"/>
        <end position="32"/>
    </location>
</feature>
<feature type="compositionally biased region" description="Polar residues" evidence="3">
    <location>
        <begin position="1"/>
        <end position="10"/>
    </location>
</feature>
<keyword evidence="5" id="KW-1185">Reference proteome</keyword>
<dbReference type="SUPFAM" id="SSF143113">
    <property type="entry name" value="NAP-like"/>
    <property type="match status" value="1"/>
</dbReference>
<organism evidence="4 5">
    <name type="scientific">Coprinellus micaceus</name>
    <name type="common">Glistening ink-cap mushroom</name>
    <name type="synonym">Coprinus micaceus</name>
    <dbReference type="NCBI Taxonomy" id="71717"/>
    <lineage>
        <taxon>Eukaryota</taxon>
        <taxon>Fungi</taxon>
        <taxon>Dikarya</taxon>
        <taxon>Basidiomycota</taxon>
        <taxon>Agaricomycotina</taxon>
        <taxon>Agaricomycetes</taxon>
        <taxon>Agaricomycetidae</taxon>
        <taxon>Agaricales</taxon>
        <taxon>Agaricineae</taxon>
        <taxon>Psathyrellaceae</taxon>
        <taxon>Coprinellus</taxon>
    </lineage>
</organism>
<dbReference type="AlphaFoldDB" id="A0A4Y7SKK3"/>
<dbReference type="PANTHER" id="PTHR11875">
    <property type="entry name" value="TESTIS-SPECIFIC Y-ENCODED PROTEIN"/>
    <property type="match status" value="1"/>
</dbReference>
<dbReference type="Gene3D" id="3.30.1120.90">
    <property type="entry name" value="Nucleosome assembly protein"/>
    <property type="match status" value="1"/>
</dbReference>
<comment type="similarity">
    <text evidence="1 2">Belongs to the nucleosome assembly protein (NAP) family.</text>
</comment>
<dbReference type="STRING" id="71717.A0A4Y7SKK3"/>
<evidence type="ECO:0000313" key="4">
    <source>
        <dbReference type="EMBL" id="TEB22427.1"/>
    </source>
</evidence>
<dbReference type="Proteomes" id="UP000298030">
    <property type="component" value="Unassembled WGS sequence"/>
</dbReference>
<evidence type="ECO:0000256" key="3">
    <source>
        <dbReference type="SAM" id="MobiDB-lite"/>
    </source>
</evidence>